<evidence type="ECO:0000313" key="3">
    <source>
        <dbReference type="EMBL" id="GAA2600693.1"/>
    </source>
</evidence>
<feature type="compositionally biased region" description="Pro residues" evidence="1">
    <location>
        <begin position="404"/>
        <end position="415"/>
    </location>
</feature>
<name>A0ABP6C4Y6_9ACTN</name>
<gene>
    <name evidence="3" type="ORF">GCM10010411_37960</name>
</gene>
<evidence type="ECO:0008006" key="5">
    <source>
        <dbReference type="Google" id="ProtNLM"/>
    </source>
</evidence>
<evidence type="ECO:0000313" key="4">
    <source>
        <dbReference type="Proteomes" id="UP001501509"/>
    </source>
</evidence>
<dbReference type="PANTHER" id="PTHR40761">
    <property type="entry name" value="CONSERVED INTEGRAL MEMBRANE ALANINE VALINE AND LEUCINE RICH PROTEIN-RELATED"/>
    <property type="match status" value="1"/>
</dbReference>
<keyword evidence="2" id="KW-1133">Transmembrane helix</keyword>
<feature type="transmembrane region" description="Helical" evidence="2">
    <location>
        <begin position="166"/>
        <end position="186"/>
    </location>
</feature>
<feature type="region of interest" description="Disordered" evidence="1">
    <location>
        <begin position="286"/>
        <end position="310"/>
    </location>
</feature>
<dbReference type="EMBL" id="BAAATD010000004">
    <property type="protein sequence ID" value="GAA2600693.1"/>
    <property type="molecule type" value="Genomic_DNA"/>
</dbReference>
<evidence type="ECO:0000256" key="2">
    <source>
        <dbReference type="SAM" id="Phobius"/>
    </source>
</evidence>
<feature type="region of interest" description="Disordered" evidence="1">
    <location>
        <begin position="333"/>
        <end position="415"/>
    </location>
</feature>
<dbReference type="Proteomes" id="UP001501509">
    <property type="component" value="Unassembled WGS sequence"/>
</dbReference>
<feature type="transmembrane region" description="Helical" evidence="2">
    <location>
        <begin position="262"/>
        <end position="279"/>
    </location>
</feature>
<feature type="compositionally biased region" description="Pro residues" evidence="1">
    <location>
        <begin position="337"/>
        <end position="369"/>
    </location>
</feature>
<feature type="transmembrane region" description="Helical" evidence="2">
    <location>
        <begin position="6"/>
        <end position="25"/>
    </location>
</feature>
<accession>A0ABP6C4Y6</accession>
<feature type="transmembrane region" description="Helical" evidence="2">
    <location>
        <begin position="230"/>
        <end position="250"/>
    </location>
</feature>
<comment type="caution">
    <text evidence="3">The sequence shown here is derived from an EMBL/GenBank/DDBJ whole genome shotgun (WGS) entry which is preliminary data.</text>
</comment>
<dbReference type="InterPro" id="IPR037185">
    <property type="entry name" value="EmrE-like"/>
</dbReference>
<sequence length="415" mass="43981">MNGIVAAFGATGLYYIGFAIFKLAADRMEPVRGNRIPHMAWVIVTNWIFLVGLALVLGGLSLQILALSKVSLGIAVPIFMSGVIPLILIAMAFFGERMTAREWLSLLLIGAAMALLALSIGDPPPLEAVDVPLWKLGVVVAPAIVVPLLIIVLSDYRPDGRHARPITGIAYGLSSGFPVGTAELAIKGWSDNGAKGLDILSTPYPYITVLSAALGFGIMVAAFQRCRVTIVATVMTVSAKSYLLLMGTFMYAEPWPSDLRHFSLRLGALALGAIAVLQFPRHHPVRADEGPEYEEVPPAQDPYGQASPATRAPLTRAPLLRDPLAGIQLAGATPLAAPTPPQPDVPPHGQPPVQPDVPPPGQPPAPPQPGQAYGHEPDPAYGQPQAPPPPARPEGTQTGRYPARPTPPQHGPYER</sequence>
<keyword evidence="2" id="KW-0812">Transmembrane</keyword>
<keyword evidence="4" id="KW-1185">Reference proteome</keyword>
<keyword evidence="2" id="KW-0472">Membrane</keyword>
<feature type="transmembrane region" description="Helical" evidence="2">
    <location>
        <begin position="72"/>
        <end position="94"/>
    </location>
</feature>
<evidence type="ECO:0000256" key="1">
    <source>
        <dbReference type="SAM" id="MobiDB-lite"/>
    </source>
</evidence>
<feature type="transmembrane region" description="Helical" evidence="2">
    <location>
        <begin position="103"/>
        <end position="121"/>
    </location>
</feature>
<protein>
    <recommendedName>
        <fullName evidence="5">Integral membrane protein</fullName>
    </recommendedName>
</protein>
<dbReference type="PANTHER" id="PTHR40761:SF1">
    <property type="entry name" value="CONSERVED INTEGRAL MEMBRANE ALANINE VALINE AND LEUCINE RICH PROTEIN-RELATED"/>
    <property type="match status" value="1"/>
</dbReference>
<organism evidence="3 4">
    <name type="scientific">Actinomadura fulvescens</name>
    <dbReference type="NCBI Taxonomy" id="46160"/>
    <lineage>
        <taxon>Bacteria</taxon>
        <taxon>Bacillati</taxon>
        <taxon>Actinomycetota</taxon>
        <taxon>Actinomycetes</taxon>
        <taxon>Streptosporangiales</taxon>
        <taxon>Thermomonosporaceae</taxon>
        <taxon>Actinomadura</taxon>
    </lineage>
</organism>
<feature type="transmembrane region" description="Helical" evidence="2">
    <location>
        <begin position="206"/>
        <end position="223"/>
    </location>
</feature>
<dbReference type="RefSeq" id="WP_344542553.1">
    <property type="nucleotide sequence ID" value="NZ_BAAATD010000004.1"/>
</dbReference>
<dbReference type="SUPFAM" id="SSF103481">
    <property type="entry name" value="Multidrug resistance efflux transporter EmrE"/>
    <property type="match status" value="1"/>
</dbReference>
<reference evidence="4" key="1">
    <citation type="journal article" date="2019" name="Int. J. Syst. Evol. Microbiol.">
        <title>The Global Catalogue of Microorganisms (GCM) 10K type strain sequencing project: providing services to taxonomists for standard genome sequencing and annotation.</title>
        <authorList>
            <consortium name="The Broad Institute Genomics Platform"/>
            <consortium name="The Broad Institute Genome Sequencing Center for Infectious Disease"/>
            <person name="Wu L."/>
            <person name="Ma J."/>
        </authorList>
    </citation>
    <scope>NUCLEOTIDE SEQUENCE [LARGE SCALE GENOMIC DNA]</scope>
    <source>
        <strain evidence="4">JCM 6833</strain>
    </source>
</reference>
<feature type="transmembrane region" description="Helical" evidence="2">
    <location>
        <begin position="133"/>
        <end position="154"/>
    </location>
</feature>
<dbReference type="Gene3D" id="1.10.3730.20">
    <property type="match status" value="1"/>
</dbReference>
<feature type="transmembrane region" description="Helical" evidence="2">
    <location>
        <begin position="46"/>
        <end position="66"/>
    </location>
</feature>
<proteinExistence type="predicted"/>